<dbReference type="InterPro" id="IPR016177">
    <property type="entry name" value="DNA-bd_dom_sf"/>
</dbReference>
<gene>
    <name evidence="9" type="ORF">LUZ62_057116</name>
</gene>
<feature type="compositionally biased region" description="Polar residues" evidence="7">
    <location>
        <begin position="33"/>
        <end position="42"/>
    </location>
</feature>
<dbReference type="EMBL" id="JAMFTS010000003">
    <property type="protein sequence ID" value="KAJ4772859.1"/>
    <property type="molecule type" value="Genomic_DNA"/>
</dbReference>
<feature type="compositionally biased region" description="Low complexity" evidence="7">
    <location>
        <begin position="22"/>
        <end position="32"/>
    </location>
</feature>
<proteinExistence type="inferred from homology"/>
<dbReference type="InterPro" id="IPR036955">
    <property type="entry name" value="AP2/ERF_dom_sf"/>
</dbReference>
<dbReference type="GO" id="GO:0003700">
    <property type="term" value="F:DNA-binding transcription factor activity"/>
    <property type="evidence" value="ECO:0007669"/>
    <property type="project" value="InterPro"/>
</dbReference>
<dbReference type="PANTHER" id="PTHR31241:SF24">
    <property type="entry name" value="ETHYLENE-RESPONSIVE TRANSCRIPTION FACTOR ABI4"/>
    <property type="match status" value="1"/>
</dbReference>
<feature type="compositionally biased region" description="Low complexity" evidence="7">
    <location>
        <begin position="130"/>
        <end position="159"/>
    </location>
</feature>
<dbReference type="CDD" id="cd00018">
    <property type="entry name" value="AP2"/>
    <property type="match status" value="1"/>
</dbReference>
<evidence type="ECO:0000256" key="2">
    <source>
        <dbReference type="ARBA" id="ARBA00023015"/>
    </source>
</evidence>
<evidence type="ECO:0000259" key="8">
    <source>
        <dbReference type="PROSITE" id="PS51032"/>
    </source>
</evidence>
<dbReference type="PROSITE" id="PS51032">
    <property type="entry name" value="AP2_ERF"/>
    <property type="match status" value="1"/>
</dbReference>
<dbReference type="PANTHER" id="PTHR31241">
    <property type="entry name" value="DEHYDRATION-RESPONSIVE ELEMENT-BINDING PROTEIN 2C"/>
    <property type="match status" value="1"/>
</dbReference>
<feature type="region of interest" description="Disordered" evidence="7">
    <location>
        <begin position="125"/>
        <end position="159"/>
    </location>
</feature>
<dbReference type="GO" id="GO:0005634">
    <property type="term" value="C:nucleus"/>
    <property type="evidence" value="ECO:0007669"/>
    <property type="project" value="UniProtKB-SubCell"/>
</dbReference>
<keyword evidence="10" id="KW-1185">Reference proteome</keyword>
<dbReference type="GO" id="GO:0000976">
    <property type="term" value="F:transcription cis-regulatory region binding"/>
    <property type="evidence" value="ECO:0007669"/>
    <property type="project" value="TreeGrafter"/>
</dbReference>
<comment type="similarity">
    <text evidence="6">Belongs to the AP2/ERF transcription factor family. ERF subfamily.</text>
</comment>
<dbReference type="FunFam" id="3.30.730.10:FF:000001">
    <property type="entry name" value="Ethylene-responsive transcription factor 2"/>
    <property type="match status" value="1"/>
</dbReference>
<evidence type="ECO:0000256" key="3">
    <source>
        <dbReference type="ARBA" id="ARBA00023125"/>
    </source>
</evidence>
<dbReference type="GO" id="GO:0045893">
    <property type="term" value="P:positive regulation of DNA-templated transcription"/>
    <property type="evidence" value="ECO:0007669"/>
    <property type="project" value="TreeGrafter"/>
</dbReference>
<comment type="caution">
    <text evidence="9">The sequence shown here is derived from an EMBL/GenBank/DDBJ whole genome shotgun (WGS) entry which is preliminary data.</text>
</comment>
<keyword evidence="4" id="KW-0804">Transcription</keyword>
<evidence type="ECO:0000256" key="1">
    <source>
        <dbReference type="ARBA" id="ARBA00004123"/>
    </source>
</evidence>
<protein>
    <submittedName>
        <fullName evidence="9">Dehydration responsive element binding transcription factor</fullName>
    </submittedName>
</protein>
<dbReference type="AlphaFoldDB" id="A0AAV8DXZ0"/>
<feature type="region of interest" description="Disordered" evidence="7">
    <location>
        <begin position="1"/>
        <end position="71"/>
    </location>
</feature>
<name>A0AAV8DXZ0_9POAL</name>
<dbReference type="SUPFAM" id="SSF54171">
    <property type="entry name" value="DNA-binding domain"/>
    <property type="match status" value="1"/>
</dbReference>
<evidence type="ECO:0000256" key="4">
    <source>
        <dbReference type="ARBA" id="ARBA00023163"/>
    </source>
</evidence>
<dbReference type="GO" id="GO:0006950">
    <property type="term" value="P:response to stress"/>
    <property type="evidence" value="ECO:0007669"/>
    <property type="project" value="TreeGrafter"/>
</dbReference>
<sequence>MTEPNKQFQNSPPEHYNPLPLPSSSSQNLDLPTQLSVPTLSASPPAEQQPPKRKGKGKGGPDNGKYKYRGVRQRSWGKWVAEIREPRKRSRKWLGTFTTAEDAARAYDRAALVLYGPRAHLNLQPASPFSNPSSSSNSSSSSTNSSSNSSSSSSTTTLRPLLPRPSSFHYSPYPPFYYPSPRPVVTMGTSSVYLASATATNSATAIYPSSSAYNQSQVTLMEPAVCDDVNMLAGSVSSSLSISCPTIETPPPMEASGQVVVSQAENTAATETSPIWGYDDYSAAAPPSMWDDADPNFLFDL</sequence>
<dbReference type="SMART" id="SM00380">
    <property type="entry name" value="AP2"/>
    <property type="match status" value="1"/>
</dbReference>
<dbReference type="Gene3D" id="3.30.730.10">
    <property type="entry name" value="AP2/ERF domain"/>
    <property type="match status" value="1"/>
</dbReference>
<dbReference type="Proteomes" id="UP001140206">
    <property type="component" value="Chromosome 3"/>
</dbReference>
<keyword evidence="5" id="KW-0539">Nucleus</keyword>
<dbReference type="PRINTS" id="PR00367">
    <property type="entry name" value="ETHRSPELEMNT"/>
</dbReference>
<organism evidence="9 10">
    <name type="scientific">Rhynchospora pubera</name>
    <dbReference type="NCBI Taxonomy" id="906938"/>
    <lineage>
        <taxon>Eukaryota</taxon>
        <taxon>Viridiplantae</taxon>
        <taxon>Streptophyta</taxon>
        <taxon>Embryophyta</taxon>
        <taxon>Tracheophyta</taxon>
        <taxon>Spermatophyta</taxon>
        <taxon>Magnoliopsida</taxon>
        <taxon>Liliopsida</taxon>
        <taxon>Poales</taxon>
        <taxon>Cyperaceae</taxon>
        <taxon>Cyperoideae</taxon>
        <taxon>Rhynchosporeae</taxon>
        <taxon>Rhynchospora</taxon>
    </lineage>
</organism>
<evidence type="ECO:0000256" key="5">
    <source>
        <dbReference type="ARBA" id="ARBA00023242"/>
    </source>
</evidence>
<comment type="subcellular location">
    <subcellularLocation>
        <location evidence="1">Nucleus</location>
    </subcellularLocation>
</comment>
<feature type="domain" description="AP2/ERF" evidence="8">
    <location>
        <begin position="67"/>
        <end position="124"/>
    </location>
</feature>
<evidence type="ECO:0000313" key="9">
    <source>
        <dbReference type="EMBL" id="KAJ4772859.1"/>
    </source>
</evidence>
<evidence type="ECO:0000256" key="6">
    <source>
        <dbReference type="ARBA" id="ARBA00024343"/>
    </source>
</evidence>
<keyword evidence="3" id="KW-0238">DNA-binding</keyword>
<dbReference type="InterPro" id="IPR001471">
    <property type="entry name" value="AP2/ERF_dom"/>
</dbReference>
<evidence type="ECO:0000313" key="10">
    <source>
        <dbReference type="Proteomes" id="UP001140206"/>
    </source>
</evidence>
<evidence type="ECO:0000256" key="7">
    <source>
        <dbReference type="SAM" id="MobiDB-lite"/>
    </source>
</evidence>
<reference evidence="9" key="1">
    <citation type="submission" date="2022-08" db="EMBL/GenBank/DDBJ databases">
        <authorList>
            <person name="Marques A."/>
        </authorList>
    </citation>
    <scope>NUCLEOTIDE SEQUENCE</scope>
    <source>
        <strain evidence="9">RhyPub2mFocal</strain>
        <tissue evidence="9">Leaves</tissue>
    </source>
</reference>
<feature type="compositionally biased region" description="Polar residues" evidence="7">
    <location>
        <begin position="1"/>
        <end position="12"/>
    </location>
</feature>
<keyword evidence="2" id="KW-0805">Transcription regulation</keyword>
<accession>A0AAV8DXZ0</accession>
<dbReference type="Pfam" id="PF00847">
    <property type="entry name" value="AP2"/>
    <property type="match status" value="1"/>
</dbReference>